<dbReference type="InterPro" id="IPR034087">
    <property type="entry name" value="C/VIF1"/>
</dbReference>
<protein>
    <submittedName>
        <fullName evidence="5">Putative pectinesterase inhibitor domain, Cell wall/vacuolar inhibitor of fructosidase</fullName>
    </submittedName>
</protein>
<dbReference type="InterPro" id="IPR006501">
    <property type="entry name" value="Pectinesterase_inhib_dom"/>
</dbReference>
<evidence type="ECO:0000313" key="6">
    <source>
        <dbReference type="Proteomes" id="UP000238479"/>
    </source>
</evidence>
<dbReference type="NCBIfam" id="TIGR01614">
    <property type="entry name" value="PME_inhib"/>
    <property type="match status" value="1"/>
</dbReference>
<dbReference type="SMART" id="SM00856">
    <property type="entry name" value="PMEI"/>
    <property type="match status" value="1"/>
</dbReference>
<dbReference type="InterPro" id="IPR035513">
    <property type="entry name" value="Invertase/methylesterase_inhib"/>
</dbReference>
<dbReference type="PANTHER" id="PTHR36710">
    <property type="entry name" value="PECTINESTERASE INHIBITOR-LIKE"/>
    <property type="match status" value="1"/>
</dbReference>
<keyword evidence="2" id="KW-1015">Disulfide bond</keyword>
<dbReference type="FunFam" id="1.20.140.40:FF:000009">
    <property type="entry name" value="Invertase/pectin methylesterase inhibitor family protein"/>
    <property type="match status" value="1"/>
</dbReference>
<comment type="similarity">
    <text evidence="3">Belongs to the PMEI family.</text>
</comment>
<dbReference type="Pfam" id="PF04043">
    <property type="entry name" value="PMEI"/>
    <property type="match status" value="1"/>
</dbReference>
<keyword evidence="1" id="KW-0732">Signal</keyword>
<reference evidence="5 6" key="1">
    <citation type="journal article" date="2018" name="Nat. Genet.">
        <title>The Rosa genome provides new insights in the design of modern roses.</title>
        <authorList>
            <person name="Bendahmane M."/>
        </authorList>
    </citation>
    <scope>NUCLEOTIDE SEQUENCE [LARGE SCALE GENOMIC DNA]</scope>
    <source>
        <strain evidence="6">cv. Old Blush</strain>
    </source>
</reference>
<dbReference type="Gene3D" id="1.20.140.40">
    <property type="entry name" value="Invertase/pectin methylesterase inhibitor family protein"/>
    <property type="match status" value="1"/>
</dbReference>
<dbReference type="STRING" id="74649.A0A2P6QZC3"/>
<comment type="caution">
    <text evidence="5">The sequence shown here is derived from an EMBL/GenBank/DDBJ whole genome shotgun (WGS) entry which is preliminary data.</text>
</comment>
<feature type="domain" description="Pectinesterase inhibitor" evidence="4">
    <location>
        <begin position="65"/>
        <end position="207"/>
    </location>
</feature>
<keyword evidence="6" id="KW-1185">Reference proteome</keyword>
<dbReference type="CDD" id="cd15796">
    <property type="entry name" value="CIF_like"/>
    <property type="match status" value="1"/>
</dbReference>
<proteinExistence type="inferred from homology"/>
<gene>
    <name evidence="5" type="ORF">RchiOBHm_Chr4g0425861</name>
</gene>
<dbReference type="OMA" id="HFGFANY"/>
<dbReference type="InterPro" id="IPR052421">
    <property type="entry name" value="PCW_Enzyme_Inhibitor"/>
</dbReference>
<evidence type="ECO:0000256" key="1">
    <source>
        <dbReference type="ARBA" id="ARBA00022729"/>
    </source>
</evidence>
<dbReference type="EMBL" id="PDCK01000042">
    <property type="protein sequence ID" value="PRQ39496.1"/>
    <property type="molecule type" value="Genomic_DNA"/>
</dbReference>
<accession>A0A2P6QZC3</accession>
<dbReference type="SUPFAM" id="SSF101148">
    <property type="entry name" value="Plant invertase/pectin methylesterase inhibitor"/>
    <property type="match status" value="1"/>
</dbReference>
<evidence type="ECO:0000256" key="3">
    <source>
        <dbReference type="ARBA" id="ARBA00038471"/>
    </source>
</evidence>
<dbReference type="Proteomes" id="UP000238479">
    <property type="component" value="Chromosome 4"/>
</dbReference>
<dbReference type="Gramene" id="PRQ39496">
    <property type="protein sequence ID" value="PRQ39496"/>
    <property type="gene ID" value="RchiOBHm_Chr4g0425861"/>
</dbReference>
<evidence type="ECO:0000256" key="2">
    <source>
        <dbReference type="ARBA" id="ARBA00023157"/>
    </source>
</evidence>
<dbReference type="GO" id="GO:0004857">
    <property type="term" value="F:enzyme inhibitor activity"/>
    <property type="evidence" value="ECO:0007669"/>
    <property type="project" value="InterPro"/>
</dbReference>
<evidence type="ECO:0000259" key="4">
    <source>
        <dbReference type="SMART" id="SM00856"/>
    </source>
</evidence>
<dbReference type="AlphaFoldDB" id="A0A2P6QZC3"/>
<sequence>MHKVVVHGVCIYTRIRKTKSHPIQLLQFSSFFPIFDSQKMNYSIQTPLLLLLVHIVFFNVQTQSQSTDLISKTCKKTPHFDLCLSSLQSSPQSSNSDISGLAHIMADLVLSNATDTLDYIHGLLKQSPEADLQKPLANCAELYIPVVKYTLPQSIDALSNGHYGFANYGISDAAKEAEACEKGFSGESPLTDRNTLVSSLAEVAVAIIKLVQG</sequence>
<evidence type="ECO:0000313" key="5">
    <source>
        <dbReference type="EMBL" id="PRQ39496.1"/>
    </source>
</evidence>
<dbReference type="PANTHER" id="PTHR36710:SF18">
    <property type="entry name" value="PECTINESTERASE INHIBITOR 5-RELATED"/>
    <property type="match status" value="1"/>
</dbReference>
<name>A0A2P6QZC3_ROSCH</name>
<organism evidence="5 6">
    <name type="scientific">Rosa chinensis</name>
    <name type="common">China rose</name>
    <dbReference type="NCBI Taxonomy" id="74649"/>
    <lineage>
        <taxon>Eukaryota</taxon>
        <taxon>Viridiplantae</taxon>
        <taxon>Streptophyta</taxon>
        <taxon>Embryophyta</taxon>
        <taxon>Tracheophyta</taxon>
        <taxon>Spermatophyta</taxon>
        <taxon>Magnoliopsida</taxon>
        <taxon>eudicotyledons</taxon>
        <taxon>Gunneridae</taxon>
        <taxon>Pentapetalae</taxon>
        <taxon>rosids</taxon>
        <taxon>fabids</taxon>
        <taxon>Rosales</taxon>
        <taxon>Rosaceae</taxon>
        <taxon>Rosoideae</taxon>
        <taxon>Rosoideae incertae sedis</taxon>
        <taxon>Rosa</taxon>
    </lineage>
</organism>